<evidence type="ECO:0000313" key="2">
    <source>
        <dbReference type="Proteomes" id="UP000663722"/>
    </source>
</evidence>
<protein>
    <submittedName>
        <fullName evidence="1">Uncharacterized protein</fullName>
    </submittedName>
</protein>
<organism evidence="1 2">
    <name type="scientific">Desulfonema magnum</name>
    <dbReference type="NCBI Taxonomy" id="45655"/>
    <lineage>
        <taxon>Bacteria</taxon>
        <taxon>Pseudomonadati</taxon>
        <taxon>Thermodesulfobacteriota</taxon>
        <taxon>Desulfobacteria</taxon>
        <taxon>Desulfobacterales</taxon>
        <taxon>Desulfococcaceae</taxon>
        <taxon>Desulfonema</taxon>
    </lineage>
</organism>
<dbReference type="Proteomes" id="UP000663722">
    <property type="component" value="Chromosome"/>
</dbReference>
<dbReference type="AlphaFoldDB" id="A0A975BLP3"/>
<reference evidence="1" key="1">
    <citation type="journal article" date="2021" name="Microb. Physiol.">
        <title>Proteogenomic Insights into the Physiology of Marine, Sulfate-Reducing, Filamentous Desulfonema limicola and Desulfonema magnum.</title>
        <authorList>
            <person name="Schnaars V."/>
            <person name="Wohlbrand L."/>
            <person name="Scheve S."/>
            <person name="Hinrichs C."/>
            <person name="Reinhardt R."/>
            <person name="Rabus R."/>
        </authorList>
    </citation>
    <scope>NUCLEOTIDE SEQUENCE</scope>
    <source>
        <strain evidence="1">4be13</strain>
    </source>
</reference>
<proteinExistence type="predicted"/>
<keyword evidence="2" id="KW-1185">Reference proteome</keyword>
<dbReference type="EMBL" id="CP061800">
    <property type="protein sequence ID" value="QTA87725.1"/>
    <property type="molecule type" value="Genomic_DNA"/>
</dbReference>
<sequence>MHLGFGDIATKHFSSVESHVSLVYCAWLLLNAGLPGIGTDGTILEKQRRVAKILKNKKTACVIHELTKIGGVDKYKSRLKSALAG</sequence>
<gene>
    <name evidence="1" type="ORF">dnm_037610</name>
</gene>
<evidence type="ECO:0000313" key="1">
    <source>
        <dbReference type="EMBL" id="QTA87725.1"/>
    </source>
</evidence>
<accession>A0A975BLP3</accession>
<name>A0A975BLP3_9BACT</name>
<dbReference type="KEGG" id="dmm:dnm_037610"/>